<dbReference type="Proteomes" id="UP000039046">
    <property type="component" value="Unassembled WGS sequence"/>
</dbReference>
<dbReference type="GO" id="GO:0004577">
    <property type="term" value="F:N-acetylglucosaminyldiphosphodolichol N-acetylglucosaminyltransferase activity"/>
    <property type="evidence" value="ECO:0007669"/>
    <property type="project" value="UniProtKB-EC"/>
</dbReference>
<evidence type="ECO:0000256" key="8">
    <source>
        <dbReference type="SAM" id="MobiDB-lite"/>
    </source>
</evidence>
<name>A0A0A1T1V3_9HYPO</name>
<dbReference type="Gene3D" id="3.40.50.2000">
    <property type="entry name" value="Glycogen Phosphorylase B"/>
    <property type="match status" value="1"/>
</dbReference>
<evidence type="ECO:0000256" key="5">
    <source>
        <dbReference type="ARBA" id="ARBA00032061"/>
    </source>
</evidence>
<dbReference type="EC" id="2.4.1.141" evidence="2 7"/>
<dbReference type="InterPro" id="IPR052474">
    <property type="entry name" value="UDP-GlcNAc_transferase"/>
</dbReference>
<dbReference type="GO" id="GO:0043541">
    <property type="term" value="C:UDP-N-acetylglucosamine transferase complex"/>
    <property type="evidence" value="ECO:0007669"/>
    <property type="project" value="TreeGrafter"/>
</dbReference>
<comment type="subunit">
    <text evidence="1 7">Heterodimer with ALG14 to form a functional enzyme.</text>
</comment>
<gene>
    <name evidence="7" type="primary">ALG13</name>
    <name evidence="10" type="ORF">VHEMI00398</name>
</gene>
<feature type="domain" description="Glycosyl transferase family 28 C-terminal" evidence="9">
    <location>
        <begin position="12"/>
        <end position="175"/>
    </location>
</feature>
<dbReference type="EMBL" id="CDHN01000001">
    <property type="protein sequence ID" value="CEJ80197.1"/>
    <property type="molecule type" value="Genomic_DNA"/>
</dbReference>
<dbReference type="PANTHER" id="PTHR47043:SF1">
    <property type="entry name" value="UDP-N-ACETYLGLUCOSAMINE TRANSFERASE SUBUNIT ALG13"/>
    <property type="match status" value="1"/>
</dbReference>
<dbReference type="GO" id="GO:0006488">
    <property type="term" value="P:dolichol-linked oligosaccharide biosynthetic process"/>
    <property type="evidence" value="ECO:0007669"/>
    <property type="project" value="TreeGrafter"/>
</dbReference>
<dbReference type="PANTHER" id="PTHR47043">
    <property type="entry name" value="UDP-N-ACETYLGLUCOSAMINE TRANSFERASE SUBUNIT ALG13"/>
    <property type="match status" value="1"/>
</dbReference>
<keyword evidence="7" id="KW-0808">Transferase</keyword>
<keyword evidence="11" id="KW-1185">Reference proteome</keyword>
<evidence type="ECO:0000313" key="11">
    <source>
        <dbReference type="Proteomes" id="UP000039046"/>
    </source>
</evidence>
<evidence type="ECO:0000256" key="2">
    <source>
        <dbReference type="ARBA" id="ARBA00012614"/>
    </source>
</evidence>
<evidence type="ECO:0000256" key="7">
    <source>
        <dbReference type="RuleBase" id="RU362128"/>
    </source>
</evidence>
<dbReference type="OrthoDB" id="2306at2759"/>
<dbReference type="InterPro" id="IPR007235">
    <property type="entry name" value="Glyco_trans_28_C"/>
</dbReference>
<sequence length="211" mass="23566">MAPSHKSHDKYCLITVGATVGFRELTASSLDARFWEALVKHGFTHLRVQCGPDIDWASSRLDSLRSEIPSSLSIEVFEIRKNLLKEEMMLCKGDPAEREPGLVICHAGTGTILDGWRLGISLVVVPNTSLLDDHQTEMAVHLAKQGYATSSSSKLEDLIESLSKAEQLIEKNKSRWPAHDVPAQEATPALRLWQISPDEVQREQDEQMNHD</sequence>
<feature type="compositionally biased region" description="Basic and acidic residues" evidence="8">
    <location>
        <begin position="199"/>
        <end position="211"/>
    </location>
</feature>
<proteinExistence type="inferred from homology"/>
<comment type="catalytic activity">
    <reaction evidence="6">
        <text>an N-acetyl-alpha-D-glucosaminyl-diphospho-di-trans,poly-cis-dolichol + UDP-N-acetyl-alpha-D-glucosamine = an N,N'-diacetylchitobiosyl-diphospho-di-trans,poly-cis-dolichol + UDP + H(+)</text>
        <dbReference type="Rhea" id="RHEA:23380"/>
        <dbReference type="Rhea" id="RHEA-COMP:19507"/>
        <dbReference type="Rhea" id="RHEA-COMP:19510"/>
        <dbReference type="ChEBI" id="CHEBI:15378"/>
        <dbReference type="ChEBI" id="CHEBI:57269"/>
        <dbReference type="ChEBI" id="CHEBI:57705"/>
        <dbReference type="ChEBI" id="CHEBI:58223"/>
        <dbReference type="ChEBI" id="CHEBI:58427"/>
        <dbReference type="EC" id="2.4.1.141"/>
    </reaction>
</comment>
<evidence type="ECO:0000313" key="10">
    <source>
        <dbReference type="EMBL" id="CEJ80197.1"/>
    </source>
</evidence>
<organism evidence="10 11">
    <name type="scientific">[Torrubiella] hemipterigena</name>
    <dbReference type="NCBI Taxonomy" id="1531966"/>
    <lineage>
        <taxon>Eukaryota</taxon>
        <taxon>Fungi</taxon>
        <taxon>Dikarya</taxon>
        <taxon>Ascomycota</taxon>
        <taxon>Pezizomycotina</taxon>
        <taxon>Sordariomycetes</taxon>
        <taxon>Hypocreomycetidae</taxon>
        <taxon>Hypocreales</taxon>
        <taxon>Clavicipitaceae</taxon>
        <taxon>Clavicipitaceae incertae sedis</taxon>
        <taxon>'Torrubiella' clade</taxon>
    </lineage>
</organism>
<dbReference type="Pfam" id="PF04101">
    <property type="entry name" value="Glyco_tran_28_C"/>
    <property type="match status" value="1"/>
</dbReference>
<protein>
    <recommendedName>
        <fullName evidence="3 7">UDP-N-acetylglucosamine transferase subunit ALG13</fullName>
        <ecNumber evidence="2 7">2.4.1.141</ecNumber>
    </recommendedName>
    <alternativeName>
        <fullName evidence="5 7">Asparagine-linked glycosylation protein 13</fullName>
    </alternativeName>
</protein>
<evidence type="ECO:0000256" key="4">
    <source>
        <dbReference type="ARBA" id="ARBA00024804"/>
    </source>
</evidence>
<evidence type="ECO:0000256" key="6">
    <source>
        <dbReference type="ARBA" id="ARBA00048184"/>
    </source>
</evidence>
<dbReference type="SUPFAM" id="SSF53756">
    <property type="entry name" value="UDP-Glycosyltransferase/glycogen phosphorylase"/>
    <property type="match status" value="1"/>
</dbReference>
<feature type="region of interest" description="Disordered" evidence="8">
    <location>
        <begin position="172"/>
        <end position="211"/>
    </location>
</feature>
<dbReference type="AlphaFoldDB" id="A0A0A1T1V3"/>
<dbReference type="HOGENOM" id="CLU_085408_2_1_1"/>
<comment type="subcellular location">
    <subcellularLocation>
        <location evidence="7">Endoplasmic reticulum</location>
    </subcellularLocation>
</comment>
<keyword evidence="7" id="KW-0328">Glycosyltransferase</keyword>
<reference evidence="10 11" key="1">
    <citation type="journal article" date="2015" name="Genome Announc.">
        <title>Draft Genome Sequence and Gene Annotation of the Entomopathogenic Fungus Verticillium hemipterigenum.</title>
        <authorList>
            <person name="Horn F."/>
            <person name="Habel A."/>
            <person name="Scharf D.H."/>
            <person name="Dworschak J."/>
            <person name="Brakhage A.A."/>
            <person name="Guthke R."/>
            <person name="Hertweck C."/>
            <person name="Linde J."/>
        </authorList>
    </citation>
    <scope>NUCLEOTIDE SEQUENCE [LARGE SCALE GENOMIC DNA]</scope>
</reference>
<keyword evidence="7" id="KW-0256">Endoplasmic reticulum</keyword>
<comment type="function">
    <text evidence="4 7">Involved in protein N-glycosylation. Essential for the second step of the dolichol-linked oligosaccharide pathway.</text>
</comment>
<evidence type="ECO:0000259" key="9">
    <source>
        <dbReference type="Pfam" id="PF04101"/>
    </source>
</evidence>
<accession>A0A0A1T1V3</accession>
<dbReference type="STRING" id="1531966.A0A0A1T1V3"/>
<comment type="similarity">
    <text evidence="7">Belongs to the glycosyltransferase 28 family.</text>
</comment>
<evidence type="ECO:0000256" key="3">
    <source>
        <dbReference type="ARBA" id="ARBA00017468"/>
    </source>
</evidence>
<evidence type="ECO:0000256" key="1">
    <source>
        <dbReference type="ARBA" id="ARBA00011198"/>
    </source>
</evidence>